<evidence type="ECO:0008006" key="5">
    <source>
        <dbReference type="Google" id="ProtNLM"/>
    </source>
</evidence>
<dbReference type="Pfam" id="PF13620">
    <property type="entry name" value="CarboxypepD_reg"/>
    <property type="match status" value="1"/>
</dbReference>
<keyword evidence="2" id="KW-0472">Membrane</keyword>
<feature type="compositionally biased region" description="Basic and acidic residues" evidence="1">
    <location>
        <begin position="126"/>
        <end position="138"/>
    </location>
</feature>
<feature type="compositionally biased region" description="Polar residues" evidence="1">
    <location>
        <begin position="97"/>
        <end position="113"/>
    </location>
</feature>
<dbReference type="AlphaFoldDB" id="A0A517PL04"/>
<name>A0A517PL04_9PLAN</name>
<dbReference type="EMBL" id="CP036266">
    <property type="protein sequence ID" value="QDT20059.1"/>
    <property type="molecule type" value="Genomic_DNA"/>
</dbReference>
<dbReference type="SUPFAM" id="SSF49464">
    <property type="entry name" value="Carboxypeptidase regulatory domain-like"/>
    <property type="match status" value="1"/>
</dbReference>
<feature type="compositionally biased region" description="Polar residues" evidence="1">
    <location>
        <begin position="181"/>
        <end position="200"/>
    </location>
</feature>
<feature type="transmembrane region" description="Helical" evidence="2">
    <location>
        <begin position="24"/>
        <end position="45"/>
    </location>
</feature>
<evidence type="ECO:0000256" key="1">
    <source>
        <dbReference type="SAM" id="MobiDB-lite"/>
    </source>
</evidence>
<keyword evidence="2" id="KW-1133">Transmembrane helix</keyword>
<feature type="region of interest" description="Disordered" evidence="1">
    <location>
        <begin position="168"/>
        <end position="301"/>
    </location>
</feature>
<keyword evidence="4" id="KW-1185">Reference proteome</keyword>
<dbReference type="InterPro" id="IPR008969">
    <property type="entry name" value="CarboxyPept-like_regulatory"/>
</dbReference>
<keyword evidence="2" id="KW-0812">Transmembrane</keyword>
<sequence>MAQWWQYILDLISGGPQASIIETVLRGALIFCILFVTIDWLTLWGTRWGNRHSMSKSFYLSLLIHFCLGLGWVTVVENSPAQPEPIVKSDPIAIRQISNDNTEPTPSDSSTLNDARLWQESITPLKPERNRTERDRLSADTVSLPRQIEPDQETSLLADNMAISPHTSAVSKLPQAERAQTESSKQHSTPAPDVSSSPQDLPSAEARPESRPKTFSRAETARSPRPRSATGTVERQPLQRPSLNMDQGQPGPASPSVTDLSSASDKLTLPAGKHLAARTPLTNLRKSTPAPISAPQVERPASMQPDDLLRGIVRDSQTGRPLAATTIRVDLPDGRSLVARTSQQGTYELKLSKTPDNVAVSAARPGYLPQSQNLRVTGSSGKPRRLDFALRAKTERVIAIEENPVVHHLGDDQFEGKVNSQFQRPTAGATYRARFEISARQYPNGIPRAAITLMAKGIQCRPQIHINGHLLTAGLKPSPDDGSFDRLVLPCNPNWLRLGENEITITSVKCLKDLDDFEFVNLLVWFAP</sequence>
<feature type="compositionally biased region" description="Polar residues" evidence="1">
    <location>
        <begin position="229"/>
        <end position="247"/>
    </location>
</feature>
<dbReference type="RefSeq" id="WP_197997054.1">
    <property type="nucleotide sequence ID" value="NZ_CP036266.1"/>
</dbReference>
<protein>
    <recommendedName>
        <fullName evidence="5">Carboxypeptidase regulatory-like domain-containing protein</fullName>
    </recommendedName>
</protein>
<dbReference type="Gene3D" id="2.60.40.1120">
    <property type="entry name" value="Carboxypeptidase-like, regulatory domain"/>
    <property type="match status" value="1"/>
</dbReference>
<organism evidence="3 4">
    <name type="scientific">Gimesia chilikensis</name>
    <dbReference type="NCBI Taxonomy" id="2605989"/>
    <lineage>
        <taxon>Bacteria</taxon>
        <taxon>Pseudomonadati</taxon>
        <taxon>Planctomycetota</taxon>
        <taxon>Planctomycetia</taxon>
        <taxon>Planctomycetales</taxon>
        <taxon>Planctomycetaceae</taxon>
        <taxon>Gimesia</taxon>
    </lineage>
</organism>
<feature type="transmembrane region" description="Helical" evidence="2">
    <location>
        <begin position="57"/>
        <end position="75"/>
    </location>
</feature>
<dbReference type="Proteomes" id="UP000320421">
    <property type="component" value="Chromosome"/>
</dbReference>
<evidence type="ECO:0000313" key="3">
    <source>
        <dbReference type="EMBL" id="QDT20059.1"/>
    </source>
</evidence>
<evidence type="ECO:0000313" key="4">
    <source>
        <dbReference type="Proteomes" id="UP000320421"/>
    </source>
</evidence>
<feature type="region of interest" description="Disordered" evidence="1">
    <location>
        <begin position="97"/>
        <end position="149"/>
    </location>
</feature>
<reference evidence="3 4" key="1">
    <citation type="submission" date="2019-02" db="EMBL/GenBank/DDBJ databases">
        <title>Deep-cultivation of Planctomycetes and their phenomic and genomic characterization uncovers novel biology.</title>
        <authorList>
            <person name="Wiegand S."/>
            <person name="Jogler M."/>
            <person name="Boedeker C."/>
            <person name="Pinto D."/>
            <person name="Vollmers J."/>
            <person name="Rivas-Marin E."/>
            <person name="Kohn T."/>
            <person name="Peeters S.H."/>
            <person name="Heuer A."/>
            <person name="Rast P."/>
            <person name="Oberbeckmann S."/>
            <person name="Bunk B."/>
            <person name="Jeske O."/>
            <person name="Meyerdierks A."/>
            <person name="Storesund J.E."/>
            <person name="Kallscheuer N."/>
            <person name="Luecker S."/>
            <person name="Lage O.M."/>
            <person name="Pohl T."/>
            <person name="Merkel B.J."/>
            <person name="Hornburger P."/>
            <person name="Mueller R.-W."/>
            <person name="Bruemmer F."/>
            <person name="Labrenz M."/>
            <person name="Spormann A.M."/>
            <person name="Op den Camp H."/>
            <person name="Overmann J."/>
            <person name="Amann R."/>
            <person name="Jetten M.S.M."/>
            <person name="Mascher T."/>
            <person name="Medema M.H."/>
            <person name="Devos D.P."/>
            <person name="Kaster A.-K."/>
            <person name="Ovreas L."/>
            <person name="Rohde M."/>
            <person name="Galperin M.Y."/>
            <person name="Jogler C."/>
        </authorList>
    </citation>
    <scope>NUCLEOTIDE SEQUENCE [LARGE SCALE GENOMIC DNA]</scope>
    <source>
        <strain evidence="3 4">HG66A1</strain>
    </source>
</reference>
<accession>A0A517PL04</accession>
<evidence type="ECO:0000256" key="2">
    <source>
        <dbReference type="SAM" id="Phobius"/>
    </source>
</evidence>
<proteinExistence type="predicted"/>
<feature type="compositionally biased region" description="Polar residues" evidence="1">
    <location>
        <begin position="255"/>
        <end position="265"/>
    </location>
</feature>
<gene>
    <name evidence="3" type="ORF">HG66A1_18440</name>
</gene>